<organism evidence="1 2">
    <name type="scientific">Mycolicibacterium vanbaalenii</name>
    <name type="common">Mycobacterium vanbaalenii</name>
    <dbReference type="NCBI Taxonomy" id="110539"/>
    <lineage>
        <taxon>Bacteria</taxon>
        <taxon>Bacillati</taxon>
        <taxon>Actinomycetota</taxon>
        <taxon>Actinomycetes</taxon>
        <taxon>Mycobacteriales</taxon>
        <taxon>Mycobacteriaceae</taxon>
        <taxon>Mycolicibacterium</taxon>
    </lineage>
</organism>
<keyword evidence="2" id="KW-1185">Reference proteome</keyword>
<dbReference type="RefSeq" id="WP_159232462.1">
    <property type="nucleotide sequence ID" value="NZ_CACSIP010000025.1"/>
</dbReference>
<dbReference type="AlphaFoldDB" id="A0A5S9R1D4"/>
<proteinExistence type="predicted"/>
<reference evidence="1 2" key="1">
    <citation type="submission" date="2019-11" db="EMBL/GenBank/DDBJ databases">
        <authorList>
            <person name="Holert J."/>
        </authorList>
    </citation>
    <scope>NUCLEOTIDE SEQUENCE [LARGE SCALE GENOMIC DNA]</scope>
    <source>
        <strain evidence="1">BC8_1</strain>
    </source>
</reference>
<dbReference type="EMBL" id="CACSIP010000025">
    <property type="protein sequence ID" value="CAA0126537.1"/>
    <property type="molecule type" value="Genomic_DNA"/>
</dbReference>
<dbReference type="Pfam" id="PF08843">
    <property type="entry name" value="AbiEii"/>
    <property type="match status" value="1"/>
</dbReference>
<dbReference type="OrthoDB" id="9780929at2"/>
<dbReference type="Proteomes" id="UP000430146">
    <property type="component" value="Unassembled WGS sequence"/>
</dbReference>
<protein>
    <recommendedName>
        <fullName evidence="3">Nucleotidyl transferase AbiEii/AbiGii toxin family protein</fullName>
    </recommendedName>
</protein>
<evidence type="ECO:0000313" key="2">
    <source>
        <dbReference type="Proteomes" id="UP000430146"/>
    </source>
</evidence>
<evidence type="ECO:0000313" key="1">
    <source>
        <dbReference type="EMBL" id="CAA0126537.1"/>
    </source>
</evidence>
<gene>
    <name evidence="1" type="ORF">AELLOGFF_04845</name>
</gene>
<evidence type="ECO:0008006" key="3">
    <source>
        <dbReference type="Google" id="ProtNLM"/>
    </source>
</evidence>
<name>A0A5S9R1D4_MYCVN</name>
<dbReference type="InterPro" id="IPR014942">
    <property type="entry name" value="AbiEii"/>
</dbReference>
<accession>A0A5S9R1D4</accession>
<dbReference type="Gene3D" id="3.10.450.620">
    <property type="entry name" value="JHP933, nucleotidyltransferase-like core domain"/>
    <property type="match status" value="1"/>
</dbReference>
<sequence>MTLLRHHPNDLRALIDLTATARGINNVFVEKDFWVTETLRAATAPITLESRDGGVHPVHTIFKGGTSLSRIYGVIERFSEDVDLLIGFPPVDASVGAKDRVLKTIRDNVGTHLGLGAADITTEGSPTKGVKRNTRYHYPRERRRHHAISGGVLLEMGCRGGTFPTQTHPMQSMLAEHAINELGDTADTWAEFAAFDVEVLAPERTLMEKLGMLHDAATNAGDDKHRARLLSAGRHIYDVHQLLNADQVLDALRAAGPTGIEALCTDIYVHSLQAGFPCTPRPSDGFGQSPLVHPTSQCRDVLEAAYEASAALIYGHRPTLDECLDTIRANAVHL</sequence>